<reference evidence="3" key="1">
    <citation type="journal article" date="2019" name="Int. J. Syst. Evol. Microbiol.">
        <title>The Global Catalogue of Microorganisms (GCM) 10K type strain sequencing project: providing services to taxonomists for standard genome sequencing and annotation.</title>
        <authorList>
            <consortium name="The Broad Institute Genomics Platform"/>
            <consortium name="The Broad Institute Genome Sequencing Center for Infectious Disease"/>
            <person name="Wu L."/>
            <person name="Ma J."/>
        </authorList>
    </citation>
    <scope>NUCLEOTIDE SEQUENCE [LARGE SCALE GENOMIC DNA]</scope>
    <source>
        <strain evidence="3">JCM 17130</strain>
    </source>
</reference>
<comment type="caution">
    <text evidence="2">The sequence shown here is derived from an EMBL/GenBank/DDBJ whole genome shotgun (WGS) entry which is preliminary data.</text>
</comment>
<keyword evidence="1" id="KW-0472">Membrane</keyword>
<evidence type="ECO:0000256" key="1">
    <source>
        <dbReference type="SAM" id="Phobius"/>
    </source>
</evidence>
<organism evidence="2 3">
    <name type="scientific">Georgenia deserti</name>
    <dbReference type="NCBI Taxonomy" id="2093781"/>
    <lineage>
        <taxon>Bacteria</taxon>
        <taxon>Bacillati</taxon>
        <taxon>Actinomycetota</taxon>
        <taxon>Actinomycetes</taxon>
        <taxon>Micrococcales</taxon>
        <taxon>Bogoriellaceae</taxon>
        <taxon>Georgenia</taxon>
    </lineage>
</organism>
<protein>
    <submittedName>
        <fullName evidence="2">DUF948 domain-containing protein</fullName>
    </submittedName>
</protein>
<keyword evidence="1" id="KW-1133">Transmembrane helix</keyword>
<evidence type="ECO:0000313" key="2">
    <source>
        <dbReference type="EMBL" id="MFD1719175.1"/>
    </source>
</evidence>
<gene>
    <name evidence="2" type="ORF">ACFSE6_15135</name>
</gene>
<evidence type="ECO:0000313" key="3">
    <source>
        <dbReference type="Proteomes" id="UP001597277"/>
    </source>
</evidence>
<dbReference type="Proteomes" id="UP001597277">
    <property type="component" value="Unassembled WGS sequence"/>
</dbReference>
<proteinExistence type="predicted"/>
<keyword evidence="1" id="KW-0812">Transmembrane</keyword>
<accession>A0ABW4L6S7</accession>
<dbReference type="EMBL" id="JBHUEE010000008">
    <property type="protein sequence ID" value="MFD1719175.1"/>
    <property type="molecule type" value="Genomic_DNA"/>
</dbReference>
<sequence>MSVGDVAGLVAALAFVGLVVVVAIPLLKLSAVLDEARGTVRRITDHTLPAIDEAVETIRSTNGQLAKVDTVTASAARVTEDVSALTTLVSAVVGGPLIKVSAFSYAVRRVLSRRQGAGEAYREREAELRTALVPEDTRRPS</sequence>
<feature type="transmembrane region" description="Helical" evidence="1">
    <location>
        <begin position="6"/>
        <end position="27"/>
    </location>
</feature>
<keyword evidence="3" id="KW-1185">Reference proteome</keyword>
<name>A0ABW4L6S7_9MICO</name>
<dbReference type="Pfam" id="PF06103">
    <property type="entry name" value="DUF948"/>
    <property type="match status" value="1"/>
</dbReference>
<dbReference type="RefSeq" id="WP_388008917.1">
    <property type="nucleotide sequence ID" value="NZ_JBHUEE010000008.1"/>
</dbReference>
<dbReference type="InterPro" id="IPR009293">
    <property type="entry name" value="UPF0478"/>
</dbReference>